<feature type="domain" description="Gelsolin-like" evidence="14">
    <location>
        <begin position="736"/>
        <end position="811"/>
    </location>
</feature>
<dbReference type="FunFam" id="3.40.20.10:FF:000037">
    <property type="entry name" value="macrophage-capping protein-like isoform X2"/>
    <property type="match status" value="1"/>
</dbReference>
<dbReference type="GO" id="GO:0007417">
    <property type="term" value="P:central nervous system development"/>
    <property type="evidence" value="ECO:0007669"/>
    <property type="project" value="TreeGrafter"/>
</dbReference>
<dbReference type="GO" id="GO:0051014">
    <property type="term" value="P:actin filament severing"/>
    <property type="evidence" value="ECO:0007669"/>
    <property type="project" value="TreeGrafter"/>
</dbReference>
<dbReference type="Proteomes" id="UP000504602">
    <property type="component" value="Unplaced"/>
</dbReference>
<dbReference type="CTD" id="85477"/>
<dbReference type="SMART" id="SM00262">
    <property type="entry name" value="GEL"/>
    <property type="match status" value="6"/>
</dbReference>
<dbReference type="KEGG" id="gfr:102041266"/>
<feature type="domain" description="Gelsolin-like" evidence="14">
    <location>
        <begin position="374"/>
        <end position="448"/>
    </location>
</feature>
<dbReference type="CDD" id="cd11293">
    <property type="entry name" value="gelsolin_S4_like"/>
    <property type="match status" value="1"/>
</dbReference>
<dbReference type="FunFam" id="3.40.20.10:FF:000001">
    <property type="entry name" value="Gelsolin"/>
    <property type="match status" value="1"/>
</dbReference>
<dbReference type="PRINTS" id="PR00597">
    <property type="entry name" value="GELSOLIN"/>
</dbReference>
<feature type="domain" description="Gelsolin-like" evidence="14">
    <location>
        <begin position="634"/>
        <end position="698"/>
    </location>
</feature>
<dbReference type="Gene3D" id="3.40.20.10">
    <property type="entry name" value="Severin"/>
    <property type="match status" value="6"/>
</dbReference>
<dbReference type="GO" id="GO:0005546">
    <property type="term" value="F:phosphatidylinositol-4,5-bisphosphate binding"/>
    <property type="evidence" value="ECO:0007669"/>
    <property type="project" value="TreeGrafter"/>
</dbReference>
<evidence type="ECO:0000259" key="14">
    <source>
        <dbReference type="Pfam" id="PF00626"/>
    </source>
</evidence>
<feature type="domain" description="Gelsolin-like" evidence="14">
    <location>
        <begin position="516"/>
        <end position="591"/>
    </location>
</feature>
<evidence type="ECO:0000256" key="10">
    <source>
        <dbReference type="ARBA" id="ARBA00023203"/>
    </source>
</evidence>
<comment type="subcellular location">
    <subcellularLocation>
        <location evidence="1">Cell projection</location>
        <location evidence="1">Podosome</location>
    </subcellularLocation>
    <subcellularLocation>
        <location evidence="2">Cytoplasm</location>
        <location evidence="2">Cytoskeleton</location>
    </subcellularLocation>
</comment>
<evidence type="ECO:0000313" key="15">
    <source>
        <dbReference type="Proteomes" id="UP000504602"/>
    </source>
</evidence>
<dbReference type="FunFam" id="3.40.20.10:FF:000005">
    <property type="entry name" value="Gelsolin"/>
    <property type="match status" value="1"/>
</dbReference>
<dbReference type="FunFam" id="3.40.20.10:FF:000004">
    <property type="entry name" value="Gelsolin"/>
    <property type="match status" value="1"/>
</dbReference>
<keyword evidence="6" id="KW-0963">Cytoplasm</keyword>
<dbReference type="InterPro" id="IPR029006">
    <property type="entry name" value="ADF-H/Gelsolin-like_dom_sf"/>
</dbReference>
<evidence type="ECO:0000256" key="7">
    <source>
        <dbReference type="ARBA" id="ARBA00022737"/>
    </source>
</evidence>
<keyword evidence="8" id="KW-0106">Calcium</keyword>
<dbReference type="PANTHER" id="PTHR11977">
    <property type="entry name" value="VILLIN"/>
    <property type="match status" value="1"/>
</dbReference>
<feature type="domain" description="Gelsolin-like" evidence="14">
    <location>
        <begin position="255"/>
        <end position="329"/>
    </location>
</feature>
<name>A0A6I9ZA78_GEOFO</name>
<keyword evidence="7" id="KW-0677">Repeat</keyword>
<reference evidence="16" key="1">
    <citation type="submission" date="2025-08" db="UniProtKB">
        <authorList>
            <consortium name="RefSeq"/>
        </authorList>
    </citation>
    <scope>IDENTIFICATION</scope>
</reference>
<evidence type="ECO:0000256" key="11">
    <source>
        <dbReference type="ARBA" id="ARBA00023212"/>
    </source>
</evidence>
<evidence type="ECO:0000313" key="16">
    <source>
        <dbReference type="RefSeq" id="XP_014167566.1"/>
    </source>
</evidence>
<sequence>MRDKMLGCELVKVSCTLFSWTLDKTEHSLFTFLNSEDKAESACAPLSGKLMTGCPPKWEMIVDTHNARSSFASRQYKEKMGRPIEKRPLFAVRVADFFVTPLLRRWAQTQKEFRVSLFYRRVKNDRDRAFPALLSKAAGARLPRGVLEVETEVGLLPRARVVPSVIASDAEALRGKECTQDESTAAAIFAVQMDDYLGGKPVQSREIQGYESTEFVGYFKGGIKYKAGGVASGFNHVVTNDLSAQRLLHIKGRRVVRATEVPLAWTSFNKGDCFIIDLGNEIYQWCGSSCNKYERLKATQVAVGIRDNERNGRSKLITVEEGSEPERLIEVLGNKPELPECGDDDDELADITNRRSAKLYMVSDASGSMKVSLVAEENPFSMAMLLSEECFILDNGAARKIFVWKGKNANPQERRAAMKNAEQFIQQMNYPANTQIQVLPEGGATPMFKQFFKDWKDKDQSNGFGKVYVTERVAKIEQIEFDATKLHESPQMAAQHNMIDDGSGKVEIWRVESSGRVPVGPETYGQFYGGDCYIILYTYPRGKIIYTWQGAHATKDELTASAFLTVQLDRSLNDQAVQIRVSQGKEPAHLLSLFKNKPLIVYKDGTSRREGQKPAPPTRLFQIRRNLASITRIAEVDVDAVSLNSNDVFVLKLPNNSGYTWVGKGASKEEEQGAQYIANVLKCQTAKINEGQEPEEFWKALGGKKKYQTSSQLLTKAEDHPPRLYGCSNKTGRFIIEEVPGEFTQDDLAEDDVMLLDVWDQVFIWIGKDANETERQESVKSAKRYIETDPSGRDKGTPIVIVKQGHEPPTFTGWFLAWDSNRWKN</sequence>
<dbReference type="GO" id="GO:0002102">
    <property type="term" value="C:podosome"/>
    <property type="evidence" value="ECO:0007669"/>
    <property type="project" value="UniProtKB-SubCell"/>
</dbReference>
<dbReference type="RefSeq" id="XP_014167566.1">
    <property type="nucleotide sequence ID" value="XM_014312091.2"/>
</dbReference>
<keyword evidence="15" id="KW-1185">Reference proteome</keyword>
<protein>
    <recommendedName>
        <fullName evidence="4">Scinderin</fullName>
    </recommendedName>
    <alternativeName>
        <fullName evidence="13">Adseverin</fullName>
    </alternativeName>
</protein>
<dbReference type="GO" id="GO:0051015">
    <property type="term" value="F:actin filament binding"/>
    <property type="evidence" value="ECO:0007669"/>
    <property type="project" value="InterPro"/>
</dbReference>
<dbReference type="InterPro" id="IPR007122">
    <property type="entry name" value="Villin/Gelsolin"/>
</dbReference>
<dbReference type="FunFam" id="3.40.20.10:FF:000009">
    <property type="entry name" value="gelsolin isoform X1"/>
    <property type="match status" value="1"/>
</dbReference>
<evidence type="ECO:0000256" key="8">
    <source>
        <dbReference type="ARBA" id="ARBA00022837"/>
    </source>
</evidence>
<accession>A0A6I9ZA78</accession>
<dbReference type="CDD" id="cd11291">
    <property type="entry name" value="gelsolin_S6_like"/>
    <property type="match status" value="1"/>
</dbReference>
<dbReference type="GO" id="GO:0008154">
    <property type="term" value="P:actin polymerization or depolymerization"/>
    <property type="evidence" value="ECO:0007669"/>
    <property type="project" value="TreeGrafter"/>
</dbReference>
<comment type="similarity">
    <text evidence="3">Belongs to the villin/gelsolin family.</text>
</comment>
<keyword evidence="10" id="KW-0009">Actin-binding</keyword>
<dbReference type="InParanoid" id="A0A6I9ZA78"/>
<keyword evidence="5" id="KW-0117">Actin capping</keyword>
<evidence type="ECO:0000256" key="2">
    <source>
        <dbReference type="ARBA" id="ARBA00004245"/>
    </source>
</evidence>
<dbReference type="GO" id="GO:0030031">
    <property type="term" value="P:cell projection assembly"/>
    <property type="evidence" value="ECO:0007669"/>
    <property type="project" value="TreeGrafter"/>
</dbReference>
<feature type="domain" description="Gelsolin-like" evidence="14">
    <location>
        <begin position="174"/>
        <end position="215"/>
    </location>
</feature>
<dbReference type="SUPFAM" id="SSF82754">
    <property type="entry name" value="C-terminal, gelsolin-like domain of Sec23/24"/>
    <property type="match status" value="1"/>
</dbReference>
<dbReference type="GO" id="GO:0005737">
    <property type="term" value="C:cytoplasm"/>
    <property type="evidence" value="ECO:0007669"/>
    <property type="project" value="TreeGrafter"/>
</dbReference>
<evidence type="ECO:0000256" key="6">
    <source>
        <dbReference type="ARBA" id="ARBA00022490"/>
    </source>
</evidence>
<dbReference type="PANTHER" id="PTHR11977:SF78">
    <property type="entry name" value="SCINDERIN"/>
    <property type="match status" value="1"/>
</dbReference>
<dbReference type="CDD" id="cd11288">
    <property type="entry name" value="gelsolin_S5_like"/>
    <property type="match status" value="1"/>
</dbReference>
<dbReference type="CDD" id="cd11289">
    <property type="entry name" value="gelsolin_S2_like"/>
    <property type="match status" value="1"/>
</dbReference>
<evidence type="ECO:0000256" key="12">
    <source>
        <dbReference type="ARBA" id="ARBA00023273"/>
    </source>
</evidence>
<dbReference type="AlphaFoldDB" id="A0A6I9ZA78"/>
<evidence type="ECO:0000256" key="3">
    <source>
        <dbReference type="ARBA" id="ARBA00008418"/>
    </source>
</evidence>
<dbReference type="GO" id="GO:0051016">
    <property type="term" value="P:barbed-end actin filament capping"/>
    <property type="evidence" value="ECO:0007669"/>
    <property type="project" value="TreeGrafter"/>
</dbReference>
<evidence type="ECO:0000256" key="13">
    <source>
        <dbReference type="ARBA" id="ARBA00030694"/>
    </source>
</evidence>
<gene>
    <name evidence="16" type="primary">SCIN</name>
</gene>
<proteinExistence type="inferred from homology"/>
<keyword evidence="9" id="KW-0965">Cell junction</keyword>
<evidence type="ECO:0000256" key="4">
    <source>
        <dbReference type="ARBA" id="ARBA00014288"/>
    </source>
</evidence>
<dbReference type="Pfam" id="PF00626">
    <property type="entry name" value="Gelsolin"/>
    <property type="match status" value="6"/>
</dbReference>
<dbReference type="CDD" id="cd11292">
    <property type="entry name" value="gelsolin_S3_like"/>
    <property type="match status" value="1"/>
</dbReference>
<dbReference type="FunCoup" id="A0A6I9ZA78">
    <property type="interactions" value="10"/>
</dbReference>
<dbReference type="SUPFAM" id="SSF55753">
    <property type="entry name" value="Actin depolymerizing proteins"/>
    <property type="match status" value="5"/>
</dbReference>
<dbReference type="InterPro" id="IPR007123">
    <property type="entry name" value="Gelsolin-like_dom"/>
</dbReference>
<dbReference type="InterPro" id="IPR036180">
    <property type="entry name" value="Gelsolin-like_dom_sf"/>
</dbReference>
<dbReference type="GeneID" id="102041266"/>
<keyword evidence="12" id="KW-0966">Cell projection</keyword>
<dbReference type="OrthoDB" id="6375767at2759"/>
<evidence type="ECO:0000256" key="5">
    <source>
        <dbReference type="ARBA" id="ARBA00022467"/>
    </source>
</evidence>
<evidence type="ECO:0000256" key="1">
    <source>
        <dbReference type="ARBA" id="ARBA00004188"/>
    </source>
</evidence>
<evidence type="ECO:0000256" key="9">
    <source>
        <dbReference type="ARBA" id="ARBA00022949"/>
    </source>
</evidence>
<organism evidence="15 16">
    <name type="scientific">Geospiza fortis</name>
    <name type="common">Medium ground-finch</name>
    <dbReference type="NCBI Taxonomy" id="48883"/>
    <lineage>
        <taxon>Eukaryota</taxon>
        <taxon>Metazoa</taxon>
        <taxon>Chordata</taxon>
        <taxon>Craniata</taxon>
        <taxon>Vertebrata</taxon>
        <taxon>Euteleostomi</taxon>
        <taxon>Archelosauria</taxon>
        <taxon>Archosauria</taxon>
        <taxon>Dinosauria</taxon>
        <taxon>Saurischia</taxon>
        <taxon>Theropoda</taxon>
        <taxon>Coelurosauria</taxon>
        <taxon>Aves</taxon>
        <taxon>Neognathae</taxon>
        <taxon>Neoaves</taxon>
        <taxon>Telluraves</taxon>
        <taxon>Australaves</taxon>
        <taxon>Passeriformes</taxon>
        <taxon>Thraupidae</taxon>
        <taxon>Geospiza</taxon>
    </lineage>
</organism>
<keyword evidence="11" id="KW-0206">Cytoskeleton</keyword>